<accession>A0ABQ5DG24</accession>
<sequence>MLRRRFDSQLHPPPIDGEDDAFIIISSDDEDDDVIVISSDDEDDDYIVISSDIKLNSGEDEPCDIVLDSLMSSVLKANALINDLRALGHDIDDDYVVNLNFFKED</sequence>
<reference evidence="1" key="2">
    <citation type="submission" date="2022-01" db="EMBL/GenBank/DDBJ databases">
        <authorList>
            <person name="Yamashiro T."/>
            <person name="Shiraishi A."/>
            <person name="Satake H."/>
            <person name="Nakayama K."/>
        </authorList>
    </citation>
    <scope>NUCLEOTIDE SEQUENCE</scope>
</reference>
<dbReference type="Proteomes" id="UP001151760">
    <property type="component" value="Unassembled WGS sequence"/>
</dbReference>
<comment type="caution">
    <text evidence="1">The sequence shown here is derived from an EMBL/GenBank/DDBJ whole genome shotgun (WGS) entry which is preliminary data.</text>
</comment>
<gene>
    <name evidence="1" type="ORF">Tco_0937702</name>
</gene>
<organism evidence="1 2">
    <name type="scientific">Tanacetum coccineum</name>
    <dbReference type="NCBI Taxonomy" id="301880"/>
    <lineage>
        <taxon>Eukaryota</taxon>
        <taxon>Viridiplantae</taxon>
        <taxon>Streptophyta</taxon>
        <taxon>Embryophyta</taxon>
        <taxon>Tracheophyta</taxon>
        <taxon>Spermatophyta</taxon>
        <taxon>Magnoliopsida</taxon>
        <taxon>eudicotyledons</taxon>
        <taxon>Gunneridae</taxon>
        <taxon>Pentapetalae</taxon>
        <taxon>asterids</taxon>
        <taxon>campanulids</taxon>
        <taxon>Asterales</taxon>
        <taxon>Asteraceae</taxon>
        <taxon>Asteroideae</taxon>
        <taxon>Anthemideae</taxon>
        <taxon>Anthemidinae</taxon>
        <taxon>Tanacetum</taxon>
    </lineage>
</organism>
<reference evidence="1" key="1">
    <citation type="journal article" date="2022" name="Int. J. Mol. Sci.">
        <title>Draft Genome of Tanacetum Coccineum: Genomic Comparison of Closely Related Tanacetum-Family Plants.</title>
        <authorList>
            <person name="Yamashiro T."/>
            <person name="Shiraishi A."/>
            <person name="Nakayama K."/>
            <person name="Satake H."/>
        </authorList>
    </citation>
    <scope>NUCLEOTIDE SEQUENCE</scope>
</reference>
<dbReference type="EMBL" id="BQNB010015256">
    <property type="protein sequence ID" value="GJT37837.1"/>
    <property type="molecule type" value="Genomic_DNA"/>
</dbReference>
<evidence type="ECO:0000313" key="2">
    <source>
        <dbReference type="Proteomes" id="UP001151760"/>
    </source>
</evidence>
<proteinExistence type="predicted"/>
<keyword evidence="2" id="KW-1185">Reference proteome</keyword>
<evidence type="ECO:0000313" key="1">
    <source>
        <dbReference type="EMBL" id="GJT37837.1"/>
    </source>
</evidence>
<name>A0ABQ5DG24_9ASTR</name>
<protein>
    <submittedName>
        <fullName evidence="1">Uncharacterized protein</fullName>
    </submittedName>
</protein>